<reference evidence="1" key="1">
    <citation type="submission" date="2022-11" db="EMBL/GenBank/DDBJ databases">
        <title>Genomic repertoires linked with pathogenic potency of arthritogenic Prevotella copri isolated from the gut of rheumatoid arthritis patients.</title>
        <authorList>
            <person name="Nii T."/>
            <person name="Maeda Y."/>
            <person name="Motooka D."/>
            <person name="Naito M."/>
            <person name="Matsumoto Y."/>
            <person name="Ogawa T."/>
            <person name="Oguro-Igashira E."/>
            <person name="Kishikawa T."/>
            <person name="Yamashita M."/>
            <person name="Koizumi S."/>
            <person name="Kurakawa T."/>
            <person name="Okumura R."/>
            <person name="Kayama H."/>
            <person name="Murakami M."/>
            <person name="Sakaguchi T."/>
            <person name="Das B."/>
            <person name="Nakamura S."/>
            <person name="Okada Y."/>
            <person name="Kumanogoh A."/>
            <person name="Takeda K."/>
        </authorList>
    </citation>
    <scope>NUCLEOTIDE SEQUENCE</scope>
    <source>
        <strain evidence="1">N016-13</strain>
    </source>
</reference>
<comment type="caution">
    <text evidence="1">The sequence shown here is derived from an EMBL/GenBank/DDBJ whole genome shotgun (WGS) entry which is preliminary data.</text>
</comment>
<organism evidence="1 2">
    <name type="scientific">Segatella copri</name>
    <dbReference type="NCBI Taxonomy" id="165179"/>
    <lineage>
        <taxon>Bacteria</taxon>
        <taxon>Pseudomonadati</taxon>
        <taxon>Bacteroidota</taxon>
        <taxon>Bacteroidia</taxon>
        <taxon>Bacteroidales</taxon>
        <taxon>Prevotellaceae</taxon>
        <taxon>Segatella</taxon>
    </lineage>
</organism>
<evidence type="ECO:0000313" key="1">
    <source>
        <dbReference type="EMBL" id="MCW4093575.1"/>
    </source>
</evidence>
<accession>A0AAW5TZA3</accession>
<sequence>MPGWSGWKIKRLISHKLVAGKRIPGSQFAVQRFHHLEIVISQILDGKNTAGLPGQSNQIIYDKASAISLLLKESAGSNSILYDAFQLGYPTMREQFQIEPARLAGTCHISPQTFSVLTETVSWYNPLSVGRKSKSLGETIFRPPAFRPHS</sequence>
<dbReference type="Proteomes" id="UP001209074">
    <property type="component" value="Unassembled WGS sequence"/>
</dbReference>
<gene>
    <name evidence="1" type="ORF">ONT05_08395</name>
</gene>
<proteinExistence type="predicted"/>
<name>A0AAW5TZA3_9BACT</name>
<dbReference type="AlphaFoldDB" id="A0AAW5TZA3"/>
<protein>
    <submittedName>
        <fullName evidence="1">Uncharacterized protein</fullName>
    </submittedName>
</protein>
<dbReference type="EMBL" id="JAPDUS010000012">
    <property type="protein sequence ID" value="MCW4093575.1"/>
    <property type="molecule type" value="Genomic_DNA"/>
</dbReference>
<dbReference type="RefSeq" id="WP_264980773.1">
    <property type="nucleotide sequence ID" value="NZ_JAPDUS010000012.1"/>
</dbReference>
<evidence type="ECO:0000313" key="2">
    <source>
        <dbReference type="Proteomes" id="UP001209074"/>
    </source>
</evidence>